<dbReference type="Pfam" id="PF01636">
    <property type="entry name" value="APH"/>
    <property type="match status" value="1"/>
</dbReference>
<dbReference type="InterPro" id="IPR002575">
    <property type="entry name" value="Aminoglycoside_PTrfase"/>
</dbReference>
<dbReference type="InterPro" id="IPR051678">
    <property type="entry name" value="AGP_Transferase"/>
</dbReference>
<dbReference type="PROSITE" id="PS50011">
    <property type="entry name" value="PROTEIN_KINASE_DOM"/>
    <property type="match status" value="1"/>
</dbReference>
<dbReference type="GO" id="GO:0005524">
    <property type="term" value="F:ATP binding"/>
    <property type="evidence" value="ECO:0007669"/>
    <property type="project" value="InterPro"/>
</dbReference>
<protein>
    <recommendedName>
        <fullName evidence="1">Protein kinase domain-containing protein</fullName>
    </recommendedName>
</protein>
<proteinExistence type="predicted"/>
<dbReference type="AlphaFoldDB" id="A0A4Y7PPE5"/>
<name>A0A4Y7PPE5_9AGAM</name>
<dbReference type="GO" id="GO:0004672">
    <property type="term" value="F:protein kinase activity"/>
    <property type="evidence" value="ECO:0007669"/>
    <property type="project" value="InterPro"/>
</dbReference>
<dbReference type="Gene3D" id="3.90.1200.10">
    <property type="match status" value="1"/>
</dbReference>
<evidence type="ECO:0000313" key="3">
    <source>
        <dbReference type="Proteomes" id="UP000294933"/>
    </source>
</evidence>
<dbReference type="PANTHER" id="PTHR21310">
    <property type="entry name" value="AMINOGLYCOSIDE PHOSPHOTRANSFERASE-RELATED-RELATED"/>
    <property type="match status" value="1"/>
</dbReference>
<dbReference type="InterPro" id="IPR011009">
    <property type="entry name" value="Kinase-like_dom_sf"/>
</dbReference>
<dbReference type="OrthoDB" id="8300194at2759"/>
<sequence length="180" mass="20679">YAVLEYIEGQTVADAWKLMPSEQKKSVIKTLHDYVTRLQQIKDDHSSTPGPLGRTSLACDAFQFGHKAKGPFEDSAELVGFLNERLDLINPKRPKPLDPFHGEWPLVLTHNDLNMTNVMIDNDRKVWLLDWGRAGYYPQYFEQYAMIHTMPGLKQPEDWAAAIQEITGDYPEEMEKLDSI</sequence>
<feature type="domain" description="Protein kinase" evidence="1">
    <location>
        <begin position="1"/>
        <end position="180"/>
    </location>
</feature>
<dbReference type="SUPFAM" id="SSF56112">
    <property type="entry name" value="Protein kinase-like (PK-like)"/>
    <property type="match status" value="1"/>
</dbReference>
<dbReference type="PANTHER" id="PTHR21310:SF39">
    <property type="entry name" value="AMINOGLYCOSIDE PHOSPHOTRANSFERASE DOMAIN-CONTAINING PROTEIN"/>
    <property type="match status" value="1"/>
</dbReference>
<feature type="non-terminal residue" evidence="2">
    <location>
        <position position="1"/>
    </location>
</feature>
<dbReference type="VEuPathDB" id="FungiDB:BD410DRAFT_685227"/>
<evidence type="ECO:0000259" key="1">
    <source>
        <dbReference type="PROSITE" id="PS50011"/>
    </source>
</evidence>
<dbReference type="Proteomes" id="UP000294933">
    <property type="component" value="Unassembled WGS sequence"/>
</dbReference>
<gene>
    <name evidence="2" type="ORF">BD410DRAFT_685227</name>
</gene>
<accession>A0A4Y7PPE5</accession>
<keyword evidence="3" id="KW-1185">Reference proteome</keyword>
<evidence type="ECO:0000313" key="2">
    <source>
        <dbReference type="EMBL" id="TDL16891.1"/>
    </source>
</evidence>
<organism evidence="2 3">
    <name type="scientific">Rickenella mellea</name>
    <dbReference type="NCBI Taxonomy" id="50990"/>
    <lineage>
        <taxon>Eukaryota</taxon>
        <taxon>Fungi</taxon>
        <taxon>Dikarya</taxon>
        <taxon>Basidiomycota</taxon>
        <taxon>Agaricomycotina</taxon>
        <taxon>Agaricomycetes</taxon>
        <taxon>Hymenochaetales</taxon>
        <taxon>Rickenellaceae</taxon>
        <taxon>Rickenella</taxon>
    </lineage>
</organism>
<dbReference type="InterPro" id="IPR000719">
    <property type="entry name" value="Prot_kinase_dom"/>
</dbReference>
<reference evidence="2 3" key="1">
    <citation type="submission" date="2018-06" db="EMBL/GenBank/DDBJ databases">
        <title>A transcriptomic atlas of mushroom development highlights an independent origin of complex multicellularity.</title>
        <authorList>
            <consortium name="DOE Joint Genome Institute"/>
            <person name="Krizsan K."/>
            <person name="Almasi E."/>
            <person name="Merenyi Z."/>
            <person name="Sahu N."/>
            <person name="Viragh M."/>
            <person name="Koszo T."/>
            <person name="Mondo S."/>
            <person name="Kiss B."/>
            <person name="Balint B."/>
            <person name="Kues U."/>
            <person name="Barry K."/>
            <person name="Hegedus J.C."/>
            <person name="Henrissat B."/>
            <person name="Johnson J."/>
            <person name="Lipzen A."/>
            <person name="Ohm R."/>
            <person name="Nagy I."/>
            <person name="Pangilinan J."/>
            <person name="Yan J."/>
            <person name="Xiong Y."/>
            <person name="Grigoriev I.V."/>
            <person name="Hibbett D.S."/>
            <person name="Nagy L.G."/>
        </authorList>
    </citation>
    <scope>NUCLEOTIDE SEQUENCE [LARGE SCALE GENOMIC DNA]</scope>
    <source>
        <strain evidence="2 3">SZMC22713</strain>
    </source>
</reference>
<dbReference type="EMBL" id="ML170233">
    <property type="protein sequence ID" value="TDL16891.1"/>
    <property type="molecule type" value="Genomic_DNA"/>
</dbReference>
<feature type="non-terminal residue" evidence="2">
    <location>
        <position position="180"/>
    </location>
</feature>